<proteinExistence type="predicted"/>
<name>A0A245ZR38_9SPHN</name>
<dbReference type="PIRSF" id="PIRSF032025">
    <property type="entry name" value="UCP032025"/>
    <property type="match status" value="1"/>
</dbReference>
<protein>
    <recommendedName>
        <fullName evidence="3">DUF1489 family protein</fullName>
    </recommendedName>
</protein>
<dbReference type="EMBL" id="NBBJ01000001">
    <property type="protein sequence ID" value="OWK32215.1"/>
    <property type="molecule type" value="Genomic_DNA"/>
</dbReference>
<reference evidence="1 2" key="1">
    <citation type="submission" date="2017-03" db="EMBL/GenBank/DDBJ databases">
        <title>Genome sequence of Sphingomonas mucosissima DSM 17494.</title>
        <authorList>
            <person name="Poehlein A."/>
            <person name="Wuebbeler J.H."/>
            <person name="Steinbuechel A."/>
            <person name="Daniel R."/>
        </authorList>
    </citation>
    <scope>NUCLEOTIDE SEQUENCE [LARGE SCALE GENOMIC DNA]</scope>
    <source>
        <strain evidence="1 2">DSM 17494</strain>
    </source>
</reference>
<gene>
    <name evidence="1" type="ORF">SPMU_05370</name>
</gene>
<evidence type="ECO:0008006" key="3">
    <source>
        <dbReference type="Google" id="ProtNLM"/>
    </source>
</evidence>
<evidence type="ECO:0000313" key="2">
    <source>
        <dbReference type="Proteomes" id="UP000197783"/>
    </source>
</evidence>
<evidence type="ECO:0000313" key="1">
    <source>
        <dbReference type="EMBL" id="OWK32215.1"/>
    </source>
</evidence>
<keyword evidence="2" id="KW-1185">Reference proteome</keyword>
<organism evidence="1 2">
    <name type="scientific">Sphingomonas mucosissima</name>
    <dbReference type="NCBI Taxonomy" id="370959"/>
    <lineage>
        <taxon>Bacteria</taxon>
        <taxon>Pseudomonadati</taxon>
        <taxon>Pseudomonadota</taxon>
        <taxon>Alphaproteobacteria</taxon>
        <taxon>Sphingomonadales</taxon>
        <taxon>Sphingomonadaceae</taxon>
        <taxon>Sphingomonas</taxon>
    </lineage>
</organism>
<comment type="caution">
    <text evidence="1">The sequence shown here is derived from an EMBL/GenBank/DDBJ whole genome shotgun (WGS) entry which is preliminary data.</text>
</comment>
<dbReference type="Pfam" id="PF07370">
    <property type="entry name" value="DUF1489"/>
    <property type="match status" value="1"/>
</dbReference>
<sequence>MAASMPSDTTPLTVAPPLHITKVAFGHTSVEHLAERLKERGASGSLFLTTRYLPKRYEEIVGRGSLFWIIKHQLVARSPILSFGEAEDGRVAIHIDPAVRLVAARPKRAHQGWRYLEHADAPQDLSGDGSGMAALPPGLLGKLAELGLV</sequence>
<dbReference type="InterPro" id="IPR008320">
    <property type="entry name" value="UCP032025"/>
</dbReference>
<accession>A0A245ZR38</accession>
<dbReference type="AlphaFoldDB" id="A0A245ZR38"/>
<dbReference type="Proteomes" id="UP000197783">
    <property type="component" value="Unassembled WGS sequence"/>
</dbReference>